<name>A0A131YTN6_RHIAP</name>
<proteinExistence type="predicted"/>
<sequence length="130" mass="15253">MAMRCLVMCSVIMLLLDIQVRHILTQENSHQYPVDYPVFGNDYEDPRPMHTKKLGEACLNSDECKKKLCCVRRNGERSCQRRARYCGICSEYQMMGGYYNDYCPCSKKAGECHTFRNKNYGICYFSKRRS</sequence>
<dbReference type="EMBL" id="GEDV01006707">
    <property type="protein sequence ID" value="JAP81850.1"/>
    <property type="molecule type" value="Transcribed_RNA"/>
</dbReference>
<feature type="signal peptide" evidence="1">
    <location>
        <begin position="1"/>
        <end position="25"/>
    </location>
</feature>
<evidence type="ECO:0000313" key="2">
    <source>
        <dbReference type="EMBL" id="JAP81850.1"/>
    </source>
</evidence>
<accession>A0A131YTN6</accession>
<dbReference type="Gene3D" id="2.10.80.10">
    <property type="entry name" value="Lipase, subunit A"/>
    <property type="match status" value="1"/>
</dbReference>
<feature type="chain" id="PRO_5007285965" evidence="1">
    <location>
        <begin position="26"/>
        <end position="130"/>
    </location>
</feature>
<organism evidence="2">
    <name type="scientific">Rhipicephalus appendiculatus</name>
    <name type="common">Brown ear tick</name>
    <dbReference type="NCBI Taxonomy" id="34631"/>
    <lineage>
        <taxon>Eukaryota</taxon>
        <taxon>Metazoa</taxon>
        <taxon>Ecdysozoa</taxon>
        <taxon>Arthropoda</taxon>
        <taxon>Chelicerata</taxon>
        <taxon>Arachnida</taxon>
        <taxon>Acari</taxon>
        <taxon>Parasitiformes</taxon>
        <taxon>Ixodida</taxon>
        <taxon>Ixodoidea</taxon>
        <taxon>Ixodidae</taxon>
        <taxon>Rhipicephalinae</taxon>
        <taxon>Rhipicephalus</taxon>
        <taxon>Rhipicephalus</taxon>
    </lineage>
</organism>
<keyword evidence="1" id="KW-0732">Signal</keyword>
<dbReference type="AlphaFoldDB" id="A0A131YTN6"/>
<reference evidence="2" key="1">
    <citation type="journal article" date="2016" name="Ticks Tick Borne Dis.">
        <title>De novo assembly and annotation of the salivary gland transcriptome of Rhipicephalus appendiculatus male and female ticks during blood feeding.</title>
        <authorList>
            <person name="de Castro M.H."/>
            <person name="de Klerk D."/>
            <person name="Pienaar R."/>
            <person name="Latif A.A."/>
            <person name="Rees D.J."/>
            <person name="Mans B.J."/>
        </authorList>
    </citation>
    <scope>NUCLEOTIDE SEQUENCE</scope>
    <source>
        <tissue evidence="2">Salivary glands</tissue>
    </source>
</reference>
<evidence type="ECO:0000256" key="1">
    <source>
        <dbReference type="SAM" id="SignalP"/>
    </source>
</evidence>
<protein>
    <submittedName>
        <fullName evidence="2">Ixodegrin B</fullName>
    </submittedName>
</protein>